<name>A0AAD4H6I3_9FUNG</name>
<sequence>MASLLHCVVPQLVARSGASAVRQRTVATLSSSSSSSSSKTASTANATKGAAVKASGTNATSATTTAAKGSPSTSSTATPPKAEENPLWILYQEHKGNPWAIGTVVVAALCGDAAVSYVLFGRKDKKAEEAEEAVAIAAGVDNTTSTNTATVAA</sequence>
<keyword evidence="4" id="KW-1185">Reference proteome</keyword>
<organism evidence="3 4">
    <name type="scientific">Linnemannia exigua</name>
    <dbReference type="NCBI Taxonomy" id="604196"/>
    <lineage>
        <taxon>Eukaryota</taxon>
        <taxon>Fungi</taxon>
        <taxon>Fungi incertae sedis</taxon>
        <taxon>Mucoromycota</taxon>
        <taxon>Mortierellomycotina</taxon>
        <taxon>Mortierellomycetes</taxon>
        <taxon>Mortierellales</taxon>
        <taxon>Mortierellaceae</taxon>
        <taxon>Linnemannia</taxon>
    </lineage>
</organism>
<evidence type="ECO:0000256" key="1">
    <source>
        <dbReference type="SAM" id="MobiDB-lite"/>
    </source>
</evidence>
<protein>
    <submittedName>
        <fullName evidence="3">Uncharacterized protein</fullName>
    </submittedName>
</protein>
<accession>A0AAD4H6I3</accession>
<feature type="transmembrane region" description="Helical" evidence="2">
    <location>
        <begin position="99"/>
        <end position="120"/>
    </location>
</feature>
<reference evidence="3" key="1">
    <citation type="journal article" date="2020" name="Fungal Divers.">
        <title>Resolving the Mortierellaceae phylogeny through synthesis of multi-gene phylogenetics and phylogenomics.</title>
        <authorList>
            <person name="Vandepol N."/>
            <person name="Liber J."/>
            <person name="Desiro A."/>
            <person name="Na H."/>
            <person name="Kennedy M."/>
            <person name="Barry K."/>
            <person name="Grigoriev I.V."/>
            <person name="Miller A.N."/>
            <person name="O'Donnell K."/>
            <person name="Stajich J.E."/>
            <person name="Bonito G."/>
        </authorList>
    </citation>
    <scope>NUCLEOTIDE SEQUENCE</scope>
    <source>
        <strain evidence="3">NRRL 28262</strain>
    </source>
</reference>
<keyword evidence="2" id="KW-1133">Transmembrane helix</keyword>
<evidence type="ECO:0000256" key="2">
    <source>
        <dbReference type="SAM" id="Phobius"/>
    </source>
</evidence>
<comment type="caution">
    <text evidence="3">The sequence shown here is derived from an EMBL/GenBank/DDBJ whole genome shotgun (WGS) entry which is preliminary data.</text>
</comment>
<keyword evidence="2" id="KW-0472">Membrane</keyword>
<evidence type="ECO:0000313" key="3">
    <source>
        <dbReference type="EMBL" id="KAG0274502.1"/>
    </source>
</evidence>
<dbReference type="Proteomes" id="UP001194580">
    <property type="component" value="Unassembled WGS sequence"/>
</dbReference>
<dbReference type="AlphaFoldDB" id="A0AAD4H6I3"/>
<keyword evidence="2" id="KW-0812">Transmembrane</keyword>
<feature type="compositionally biased region" description="Low complexity" evidence="1">
    <location>
        <begin position="28"/>
        <end position="80"/>
    </location>
</feature>
<proteinExistence type="predicted"/>
<evidence type="ECO:0000313" key="4">
    <source>
        <dbReference type="Proteomes" id="UP001194580"/>
    </source>
</evidence>
<feature type="region of interest" description="Disordered" evidence="1">
    <location>
        <begin position="28"/>
        <end position="82"/>
    </location>
</feature>
<gene>
    <name evidence="3" type="ORF">BGZ95_009713</name>
</gene>
<dbReference type="EMBL" id="JAAAIL010000595">
    <property type="protein sequence ID" value="KAG0274502.1"/>
    <property type="molecule type" value="Genomic_DNA"/>
</dbReference>